<comment type="caution">
    <text evidence="1">The sequence shown here is derived from an EMBL/GenBank/DDBJ whole genome shotgun (WGS) entry which is preliminary data.</text>
</comment>
<gene>
    <name evidence="2" type="ORF">L210DRAFT_3545743</name>
    <name evidence="1" type="ORF">L210DRAFT_3591727</name>
</gene>
<reference evidence="1" key="1">
    <citation type="submission" date="2019-10" db="EMBL/GenBank/DDBJ databases">
        <authorList>
            <consortium name="DOE Joint Genome Institute"/>
            <person name="Kuo A."/>
            <person name="Miyauchi S."/>
            <person name="Kiss E."/>
            <person name="Drula E."/>
            <person name="Kohler A."/>
            <person name="Sanchez-Garcia M."/>
            <person name="Andreopoulos B."/>
            <person name="Barry K.W."/>
            <person name="Bonito G."/>
            <person name="Buee M."/>
            <person name="Carver A."/>
            <person name="Chen C."/>
            <person name="Cichocki N."/>
            <person name="Clum A."/>
            <person name="Culley D."/>
            <person name="Crous P.W."/>
            <person name="Fauchery L."/>
            <person name="Girlanda M."/>
            <person name="Hayes R."/>
            <person name="Keri Z."/>
            <person name="LaButti K."/>
            <person name="Lipzen A."/>
            <person name="Lombard V."/>
            <person name="Magnuson J."/>
            <person name="Maillard F."/>
            <person name="Morin E."/>
            <person name="Murat C."/>
            <person name="Nolan M."/>
            <person name="Ohm R."/>
            <person name="Pangilinan J."/>
            <person name="Pereira M."/>
            <person name="Perotto S."/>
            <person name="Peter M."/>
            <person name="Riley R."/>
            <person name="Sitrit Y."/>
            <person name="Stielow B."/>
            <person name="Szollosi G."/>
            <person name="Zifcakova L."/>
            <person name="Stursova M."/>
            <person name="Spatafora J.W."/>
            <person name="Tedersoo L."/>
            <person name="Vaario L.-M."/>
            <person name="Yamada A."/>
            <person name="Yan M."/>
            <person name="Wang P."/>
            <person name="Xu J."/>
            <person name="Bruns T."/>
            <person name="Baldrian P."/>
            <person name="Vilgalys R."/>
            <person name="Henrissat B."/>
            <person name="Grigoriev I.V."/>
            <person name="Hibbett D."/>
            <person name="Nagy L.G."/>
            <person name="Martin F.M."/>
        </authorList>
    </citation>
    <scope>NUCLEOTIDE SEQUENCE</scope>
    <source>
        <strain evidence="1">BED1</strain>
    </source>
</reference>
<dbReference type="EMBL" id="WHUW01000478">
    <property type="protein sequence ID" value="KAF8414576.1"/>
    <property type="molecule type" value="Genomic_DNA"/>
</dbReference>
<keyword evidence="3" id="KW-1185">Reference proteome</keyword>
<dbReference type="AlphaFoldDB" id="A0AAD4B9W5"/>
<reference evidence="1" key="2">
    <citation type="journal article" date="2020" name="Nat. Commun.">
        <title>Large-scale genome sequencing of mycorrhizal fungi provides insights into the early evolution of symbiotic traits.</title>
        <authorList>
            <person name="Miyauchi S."/>
            <person name="Kiss E."/>
            <person name="Kuo A."/>
            <person name="Drula E."/>
            <person name="Kohler A."/>
            <person name="Sanchez-Garcia M."/>
            <person name="Morin E."/>
            <person name="Andreopoulos B."/>
            <person name="Barry K.W."/>
            <person name="Bonito G."/>
            <person name="Buee M."/>
            <person name="Carver A."/>
            <person name="Chen C."/>
            <person name="Cichocki N."/>
            <person name="Clum A."/>
            <person name="Culley D."/>
            <person name="Crous P.W."/>
            <person name="Fauchery L."/>
            <person name="Girlanda M."/>
            <person name="Hayes R.D."/>
            <person name="Keri Z."/>
            <person name="LaButti K."/>
            <person name="Lipzen A."/>
            <person name="Lombard V."/>
            <person name="Magnuson J."/>
            <person name="Maillard F."/>
            <person name="Murat C."/>
            <person name="Nolan M."/>
            <person name="Ohm R.A."/>
            <person name="Pangilinan J."/>
            <person name="Pereira M.F."/>
            <person name="Perotto S."/>
            <person name="Peter M."/>
            <person name="Pfister S."/>
            <person name="Riley R."/>
            <person name="Sitrit Y."/>
            <person name="Stielow J.B."/>
            <person name="Szollosi G."/>
            <person name="Zifcakova L."/>
            <person name="Stursova M."/>
            <person name="Spatafora J.W."/>
            <person name="Tedersoo L."/>
            <person name="Vaario L.M."/>
            <person name="Yamada A."/>
            <person name="Yan M."/>
            <person name="Wang P."/>
            <person name="Xu J."/>
            <person name="Bruns T."/>
            <person name="Baldrian P."/>
            <person name="Vilgalys R."/>
            <person name="Dunand C."/>
            <person name="Henrissat B."/>
            <person name="Grigoriev I.V."/>
            <person name="Hibbett D."/>
            <person name="Nagy L.G."/>
            <person name="Martin F.M."/>
        </authorList>
    </citation>
    <scope>NUCLEOTIDE SEQUENCE</scope>
    <source>
        <strain evidence="1">BED1</strain>
    </source>
</reference>
<dbReference type="Proteomes" id="UP001194468">
    <property type="component" value="Unassembled WGS sequence"/>
</dbReference>
<dbReference type="Gene3D" id="6.10.250.1630">
    <property type="match status" value="1"/>
</dbReference>
<accession>A0AAD4B9W5</accession>
<dbReference type="EMBL" id="WHUW01000018">
    <property type="protein sequence ID" value="KAF8437468.1"/>
    <property type="molecule type" value="Genomic_DNA"/>
</dbReference>
<protein>
    <submittedName>
        <fullName evidence="1">Uncharacterized protein</fullName>
    </submittedName>
</protein>
<proteinExistence type="predicted"/>
<organism evidence="1 3">
    <name type="scientific">Boletus edulis BED1</name>
    <dbReference type="NCBI Taxonomy" id="1328754"/>
    <lineage>
        <taxon>Eukaryota</taxon>
        <taxon>Fungi</taxon>
        <taxon>Dikarya</taxon>
        <taxon>Basidiomycota</taxon>
        <taxon>Agaricomycotina</taxon>
        <taxon>Agaricomycetes</taxon>
        <taxon>Agaricomycetidae</taxon>
        <taxon>Boletales</taxon>
        <taxon>Boletineae</taxon>
        <taxon>Boletaceae</taxon>
        <taxon>Boletoideae</taxon>
        <taxon>Boletus</taxon>
    </lineage>
</organism>
<evidence type="ECO:0000313" key="3">
    <source>
        <dbReference type="Proteomes" id="UP001194468"/>
    </source>
</evidence>
<evidence type="ECO:0000313" key="1">
    <source>
        <dbReference type="EMBL" id="KAF8414576.1"/>
    </source>
</evidence>
<name>A0AAD4B9W5_BOLED</name>
<evidence type="ECO:0000313" key="2">
    <source>
        <dbReference type="EMBL" id="KAF8437468.1"/>
    </source>
</evidence>
<sequence length="84" mass="9208">MEVLEALPDDIRKELDDEYQRRSHSPMVVEAVPAPMTSPSKVVAKGPTQQFALKLGSSLSQRRACLLRNATPVVLLAGASKFRC</sequence>